<reference evidence="1 3" key="1">
    <citation type="journal article" date="2011" name="Nature">
        <title>The Medicago genome provides insight into the evolution of rhizobial symbioses.</title>
        <authorList>
            <person name="Young N.D."/>
            <person name="Debelle F."/>
            <person name="Oldroyd G.E."/>
            <person name="Geurts R."/>
            <person name="Cannon S.B."/>
            <person name="Udvardi M.K."/>
            <person name="Benedito V.A."/>
            <person name="Mayer K.F."/>
            <person name="Gouzy J."/>
            <person name="Schoof H."/>
            <person name="Van de Peer Y."/>
            <person name="Proost S."/>
            <person name="Cook D.R."/>
            <person name="Meyers B.C."/>
            <person name="Spannagl M."/>
            <person name="Cheung F."/>
            <person name="De Mita S."/>
            <person name="Krishnakumar V."/>
            <person name="Gundlach H."/>
            <person name="Zhou S."/>
            <person name="Mudge J."/>
            <person name="Bharti A.K."/>
            <person name="Murray J.D."/>
            <person name="Naoumkina M.A."/>
            <person name="Rosen B."/>
            <person name="Silverstein K.A."/>
            <person name="Tang H."/>
            <person name="Rombauts S."/>
            <person name="Zhao P.X."/>
            <person name="Zhou P."/>
            <person name="Barbe V."/>
            <person name="Bardou P."/>
            <person name="Bechner M."/>
            <person name="Bellec A."/>
            <person name="Berger A."/>
            <person name="Berges H."/>
            <person name="Bidwell S."/>
            <person name="Bisseling T."/>
            <person name="Choisne N."/>
            <person name="Couloux A."/>
            <person name="Denny R."/>
            <person name="Deshpande S."/>
            <person name="Dai X."/>
            <person name="Doyle J.J."/>
            <person name="Dudez A.M."/>
            <person name="Farmer A.D."/>
            <person name="Fouteau S."/>
            <person name="Franken C."/>
            <person name="Gibelin C."/>
            <person name="Gish J."/>
            <person name="Goldstein S."/>
            <person name="Gonzalez A.J."/>
            <person name="Green P.J."/>
            <person name="Hallab A."/>
            <person name="Hartog M."/>
            <person name="Hua A."/>
            <person name="Humphray S.J."/>
            <person name="Jeong D.H."/>
            <person name="Jing Y."/>
            <person name="Jocker A."/>
            <person name="Kenton S.M."/>
            <person name="Kim D.J."/>
            <person name="Klee K."/>
            <person name="Lai H."/>
            <person name="Lang C."/>
            <person name="Lin S."/>
            <person name="Macmil S.L."/>
            <person name="Magdelenat G."/>
            <person name="Matthews L."/>
            <person name="McCorrison J."/>
            <person name="Monaghan E.L."/>
            <person name="Mun J.H."/>
            <person name="Najar F.Z."/>
            <person name="Nicholson C."/>
            <person name="Noirot C."/>
            <person name="O'Bleness M."/>
            <person name="Paule C.R."/>
            <person name="Poulain J."/>
            <person name="Prion F."/>
            <person name="Qin B."/>
            <person name="Qu C."/>
            <person name="Retzel E.F."/>
            <person name="Riddle C."/>
            <person name="Sallet E."/>
            <person name="Samain S."/>
            <person name="Samson N."/>
            <person name="Sanders I."/>
            <person name="Saurat O."/>
            <person name="Scarpelli C."/>
            <person name="Schiex T."/>
            <person name="Segurens B."/>
            <person name="Severin A.J."/>
            <person name="Sherrier D.J."/>
            <person name="Shi R."/>
            <person name="Sims S."/>
            <person name="Singer S.R."/>
            <person name="Sinharoy S."/>
            <person name="Sterck L."/>
            <person name="Viollet A."/>
            <person name="Wang B.B."/>
            <person name="Wang K."/>
            <person name="Wang M."/>
            <person name="Wang X."/>
            <person name="Warfsmann J."/>
            <person name="Weissenbach J."/>
            <person name="White D.D."/>
            <person name="White J.D."/>
            <person name="Wiley G.B."/>
            <person name="Wincker P."/>
            <person name="Xing Y."/>
            <person name="Yang L."/>
            <person name="Yao Z."/>
            <person name="Ying F."/>
            <person name="Zhai J."/>
            <person name="Zhou L."/>
            <person name="Zuber A."/>
            <person name="Denarie J."/>
            <person name="Dixon R.A."/>
            <person name="May G.D."/>
            <person name="Schwartz D.C."/>
            <person name="Rogers J."/>
            <person name="Quetier F."/>
            <person name="Town C.D."/>
            <person name="Roe B.A."/>
        </authorList>
    </citation>
    <scope>NUCLEOTIDE SEQUENCE [LARGE SCALE GENOMIC DNA]</scope>
    <source>
        <strain evidence="1">A17</strain>
        <strain evidence="2 3">cv. Jemalong A17</strain>
    </source>
</reference>
<keyword evidence="1" id="KW-0413">Isomerase</keyword>
<protein>
    <submittedName>
        <fullName evidence="1">Peptidyl-prolyl cis-trans isomerase, putative</fullName>
    </submittedName>
</protein>
<dbReference type="STRING" id="3880.G7IXT2"/>
<name>G7IXT2_MEDTR</name>
<dbReference type="GO" id="GO:0003755">
    <property type="term" value="F:peptidyl-prolyl cis-trans isomerase activity"/>
    <property type="evidence" value="ECO:0000318"/>
    <property type="project" value="GO_Central"/>
</dbReference>
<dbReference type="EMBL" id="CM001219">
    <property type="protein sequence ID" value="AES70654.1"/>
    <property type="molecule type" value="Genomic_DNA"/>
</dbReference>
<gene>
    <name evidence="1" type="ordered locus">MTR_3g060790</name>
</gene>
<reference evidence="2" key="3">
    <citation type="submission" date="2015-04" db="UniProtKB">
        <authorList>
            <consortium name="EnsemblPlants"/>
        </authorList>
    </citation>
    <scope>IDENTIFICATION</scope>
    <source>
        <strain evidence="2">cv. Jemalong A17</strain>
    </source>
</reference>
<dbReference type="HOGENOM" id="CLU_2708525_0_0_1"/>
<keyword evidence="3" id="KW-1185">Reference proteome</keyword>
<evidence type="ECO:0000313" key="2">
    <source>
        <dbReference type="EnsemblPlants" id="AES70654"/>
    </source>
</evidence>
<sequence length="73" mass="8180">MVQTLTLHQNKGKCGQFNVTKVEGPESRDGDLVEFNYVCRHADGYFVFSTVDQFNGETNPDILPLDENQAVTT</sequence>
<reference evidence="1 3" key="2">
    <citation type="journal article" date="2014" name="BMC Genomics">
        <title>An improved genome release (version Mt4.0) for the model legume Medicago truncatula.</title>
        <authorList>
            <person name="Tang H."/>
            <person name="Krishnakumar V."/>
            <person name="Bidwell S."/>
            <person name="Rosen B."/>
            <person name="Chan A."/>
            <person name="Zhou S."/>
            <person name="Gentzbittel L."/>
            <person name="Childs K.L."/>
            <person name="Yandell M."/>
            <person name="Gundlach H."/>
            <person name="Mayer K.F."/>
            <person name="Schwartz D.C."/>
            <person name="Town C.D."/>
        </authorList>
    </citation>
    <scope>GENOME REANNOTATION</scope>
    <source>
        <strain evidence="2 3">cv. Jemalong A17</strain>
    </source>
</reference>
<dbReference type="AlphaFoldDB" id="G7IXT2"/>
<dbReference type="PaxDb" id="3880-AES70654"/>
<evidence type="ECO:0000313" key="3">
    <source>
        <dbReference type="Proteomes" id="UP000002051"/>
    </source>
</evidence>
<dbReference type="EnsemblPlants" id="AES70654">
    <property type="protein sequence ID" value="AES70654"/>
    <property type="gene ID" value="MTR_3g060790"/>
</dbReference>
<dbReference type="Proteomes" id="UP000002051">
    <property type="component" value="Chromosome 3"/>
</dbReference>
<proteinExistence type="predicted"/>
<evidence type="ECO:0000313" key="1">
    <source>
        <dbReference type="EMBL" id="AES70654.1"/>
    </source>
</evidence>
<accession>G7IXT2</accession>
<organism evidence="1 3">
    <name type="scientific">Medicago truncatula</name>
    <name type="common">Barrel medic</name>
    <name type="synonym">Medicago tribuloides</name>
    <dbReference type="NCBI Taxonomy" id="3880"/>
    <lineage>
        <taxon>Eukaryota</taxon>
        <taxon>Viridiplantae</taxon>
        <taxon>Streptophyta</taxon>
        <taxon>Embryophyta</taxon>
        <taxon>Tracheophyta</taxon>
        <taxon>Spermatophyta</taxon>
        <taxon>Magnoliopsida</taxon>
        <taxon>eudicotyledons</taxon>
        <taxon>Gunneridae</taxon>
        <taxon>Pentapetalae</taxon>
        <taxon>rosids</taxon>
        <taxon>fabids</taxon>
        <taxon>Fabales</taxon>
        <taxon>Fabaceae</taxon>
        <taxon>Papilionoideae</taxon>
        <taxon>50 kb inversion clade</taxon>
        <taxon>NPAAA clade</taxon>
        <taxon>Hologalegina</taxon>
        <taxon>IRL clade</taxon>
        <taxon>Trifolieae</taxon>
        <taxon>Medicago</taxon>
    </lineage>
</organism>